<evidence type="ECO:0000313" key="2">
    <source>
        <dbReference type="Proteomes" id="UP001497453"/>
    </source>
</evidence>
<sequence length="240" mass="27139">MSRNRVLQVEFRSDTVHRLTDISASKEPDLLAVFPFPRKLEISDTIGCMMPTVSRARLSLLNPPQNKPNKDPILVALMWARGPDKHDALLKKWCIYKKKLADLQGDVIPICHGLFTALYGDVRISCLVLEWCIPFLTIYDDGLSQTRLEAVRKLHARGICHGALQDRRNFRVGSDGKIRIIGFGKATEHKCPNAIPSKSVDRIGRICQELDEFESSYYMPGTICDFTGFCESRCSSYPHV</sequence>
<evidence type="ECO:0000313" key="1">
    <source>
        <dbReference type="EMBL" id="CAL1694547.1"/>
    </source>
</evidence>
<organism evidence="1 2">
    <name type="scientific">Somion occarium</name>
    <dbReference type="NCBI Taxonomy" id="3059160"/>
    <lineage>
        <taxon>Eukaryota</taxon>
        <taxon>Fungi</taxon>
        <taxon>Dikarya</taxon>
        <taxon>Basidiomycota</taxon>
        <taxon>Agaricomycotina</taxon>
        <taxon>Agaricomycetes</taxon>
        <taxon>Polyporales</taxon>
        <taxon>Cerrenaceae</taxon>
        <taxon>Somion</taxon>
    </lineage>
</organism>
<keyword evidence="2" id="KW-1185">Reference proteome</keyword>
<name>A0ABP1CFW2_9APHY</name>
<protein>
    <recommendedName>
        <fullName evidence="3">Protein kinase domain-containing protein</fullName>
    </recommendedName>
</protein>
<proteinExistence type="predicted"/>
<gene>
    <name evidence="1" type="ORF">GFSPODELE1_LOCUS358</name>
</gene>
<reference evidence="2" key="1">
    <citation type="submission" date="2024-04" db="EMBL/GenBank/DDBJ databases">
        <authorList>
            <person name="Shaw F."/>
            <person name="Minotto A."/>
        </authorList>
    </citation>
    <scope>NUCLEOTIDE SEQUENCE [LARGE SCALE GENOMIC DNA]</scope>
</reference>
<dbReference type="Proteomes" id="UP001497453">
    <property type="component" value="Chromosome 1"/>
</dbReference>
<dbReference type="InterPro" id="IPR011009">
    <property type="entry name" value="Kinase-like_dom_sf"/>
</dbReference>
<accession>A0ABP1CFW2</accession>
<dbReference type="SUPFAM" id="SSF56112">
    <property type="entry name" value="Protein kinase-like (PK-like)"/>
    <property type="match status" value="1"/>
</dbReference>
<dbReference type="EMBL" id="OZ037944">
    <property type="protein sequence ID" value="CAL1694547.1"/>
    <property type="molecule type" value="Genomic_DNA"/>
</dbReference>
<evidence type="ECO:0008006" key="3">
    <source>
        <dbReference type="Google" id="ProtNLM"/>
    </source>
</evidence>